<dbReference type="GO" id="GO:0009055">
    <property type="term" value="F:electron transfer activity"/>
    <property type="evidence" value="ECO:0007669"/>
    <property type="project" value="TreeGrafter"/>
</dbReference>
<dbReference type="EMBL" id="CP000471">
    <property type="protein sequence ID" value="ABK42956.1"/>
    <property type="molecule type" value="Genomic_DNA"/>
</dbReference>
<evidence type="ECO:0000256" key="13">
    <source>
        <dbReference type="PIRSR" id="PIRSR630664-51"/>
    </source>
</evidence>
<dbReference type="InterPro" id="IPR036188">
    <property type="entry name" value="FAD/NAD-bd_sf"/>
</dbReference>
<dbReference type="KEGG" id="mgm:Mmc1_0430"/>
<gene>
    <name evidence="16" type="ordered locus">Mmc1_0430</name>
</gene>
<dbReference type="AlphaFoldDB" id="A0L4R3"/>
<evidence type="ECO:0000256" key="11">
    <source>
        <dbReference type="ARBA" id="ARBA00049220"/>
    </source>
</evidence>
<evidence type="ECO:0000256" key="2">
    <source>
        <dbReference type="ARBA" id="ARBA00004515"/>
    </source>
</evidence>
<evidence type="ECO:0000256" key="12">
    <source>
        <dbReference type="PIRSR" id="PIRSR000171-1"/>
    </source>
</evidence>
<dbReference type="SUPFAM" id="SSF51905">
    <property type="entry name" value="FAD/NAD(P)-binding domain"/>
    <property type="match status" value="1"/>
</dbReference>
<evidence type="ECO:0000256" key="1">
    <source>
        <dbReference type="ARBA" id="ARBA00001974"/>
    </source>
</evidence>
<dbReference type="GO" id="GO:0022900">
    <property type="term" value="P:electron transport chain"/>
    <property type="evidence" value="ECO:0007669"/>
    <property type="project" value="InterPro"/>
</dbReference>
<dbReference type="Gene3D" id="3.50.50.60">
    <property type="entry name" value="FAD/NAD(P)-binding domain"/>
    <property type="match status" value="1"/>
</dbReference>
<feature type="binding site" evidence="13">
    <location>
        <position position="342"/>
    </location>
    <ligand>
        <name>substrate</name>
    </ligand>
</feature>
<feature type="binding site" evidence="13">
    <location>
        <position position="234"/>
    </location>
    <ligand>
        <name>substrate</name>
    </ligand>
</feature>
<dbReference type="Gene3D" id="1.20.58.100">
    <property type="entry name" value="Fumarate reductase/succinate dehydrogenase flavoprotein-like, C-terminal domain"/>
    <property type="match status" value="1"/>
</dbReference>
<dbReference type="EC" id="1.3.5.1" evidence="4"/>
<dbReference type="PRINTS" id="PR00368">
    <property type="entry name" value="FADPNR"/>
</dbReference>
<keyword evidence="6 13" id="KW-0285">Flavoprotein</keyword>
<dbReference type="STRING" id="156889.Mmc1_0430"/>
<dbReference type="InterPro" id="IPR037099">
    <property type="entry name" value="Fum_R/Succ_DH_flav-like_C_sf"/>
</dbReference>
<keyword evidence="5" id="KW-0813">Transport</keyword>
<dbReference type="SUPFAM" id="SSF46977">
    <property type="entry name" value="Succinate dehydrogenase/fumarate reductase flavoprotein C-terminal domain"/>
    <property type="match status" value="1"/>
</dbReference>
<reference evidence="17" key="1">
    <citation type="journal article" date="2009" name="Appl. Environ. Microbiol.">
        <title>Complete genome sequence of the chemolithoautotrophic marine magnetotactic coccus strain MC-1.</title>
        <authorList>
            <person name="Schubbe S."/>
            <person name="Williams T.J."/>
            <person name="Xie G."/>
            <person name="Kiss H.E."/>
            <person name="Brettin T.S."/>
            <person name="Martinez D."/>
            <person name="Ross C.A."/>
            <person name="Schuler D."/>
            <person name="Cox B.L."/>
            <person name="Nealson K.H."/>
            <person name="Bazylinski D.A."/>
        </authorList>
    </citation>
    <scope>NUCLEOTIDE SEQUENCE [LARGE SCALE GENOMIC DNA]</scope>
    <source>
        <strain evidence="17">ATCC BAA-1437 / JCM 17883 / MC-1</strain>
    </source>
</reference>
<comment type="subcellular location">
    <subcellularLocation>
        <location evidence="2">Cell inner membrane</location>
        <topology evidence="2">Peripheral membrane protein</topology>
        <orientation evidence="2">Cytoplasmic side</orientation>
    </subcellularLocation>
</comment>
<keyword evidence="9 16" id="KW-0560">Oxidoreductase</keyword>
<feature type="binding site" evidence="13">
    <location>
        <begin position="16"/>
        <end position="21"/>
    </location>
    <ligand>
        <name>FAD</name>
        <dbReference type="ChEBI" id="CHEBI:57692"/>
    </ligand>
</feature>
<dbReference type="Proteomes" id="UP000002586">
    <property type="component" value="Chromosome"/>
</dbReference>
<keyword evidence="17" id="KW-1185">Reference proteome</keyword>
<dbReference type="InterPro" id="IPR003952">
    <property type="entry name" value="FRD_SDH_FAD_BS"/>
</dbReference>
<dbReference type="GO" id="GO:0050660">
    <property type="term" value="F:flavin adenine dinucleotide binding"/>
    <property type="evidence" value="ECO:0007669"/>
    <property type="project" value="InterPro"/>
</dbReference>
<dbReference type="SUPFAM" id="SSF56425">
    <property type="entry name" value="Succinate dehydrogenase/fumarate reductase flavoprotein, catalytic domain"/>
    <property type="match status" value="1"/>
</dbReference>
<dbReference type="InterPro" id="IPR003953">
    <property type="entry name" value="FAD-dep_OxRdtase_2_FAD-bd"/>
</dbReference>
<dbReference type="PANTHER" id="PTHR11632">
    <property type="entry name" value="SUCCINATE DEHYDROGENASE 2 FLAVOPROTEIN SUBUNIT"/>
    <property type="match status" value="1"/>
</dbReference>
<feature type="binding site" evidence="13">
    <location>
        <begin position="39"/>
        <end position="54"/>
    </location>
    <ligand>
        <name>FAD</name>
        <dbReference type="ChEBI" id="CHEBI:57692"/>
    </ligand>
</feature>
<evidence type="ECO:0000256" key="4">
    <source>
        <dbReference type="ARBA" id="ARBA00012792"/>
    </source>
</evidence>
<dbReference type="FunFam" id="3.90.700.10:FF:000001">
    <property type="entry name" value="Mitochondrial succinate dehydrogenase flavoprotein subunit"/>
    <property type="match status" value="1"/>
</dbReference>
<comment type="similarity">
    <text evidence="3">Belongs to the FAD-dependent oxidoreductase 2 family. FRD/SDH subfamily.</text>
</comment>
<evidence type="ECO:0000256" key="7">
    <source>
        <dbReference type="ARBA" id="ARBA00022827"/>
    </source>
</evidence>
<dbReference type="Pfam" id="PF00890">
    <property type="entry name" value="FAD_binding_2"/>
    <property type="match status" value="1"/>
</dbReference>
<dbReference type="InterPro" id="IPR027477">
    <property type="entry name" value="Succ_DH/fumarate_Rdtase_cat_sf"/>
</dbReference>
<dbReference type="PIRSF" id="PIRSF000171">
    <property type="entry name" value="SDHA_APRA_LASPO"/>
    <property type="match status" value="1"/>
</dbReference>
<dbReference type="InterPro" id="IPR015939">
    <property type="entry name" value="Fum_Rdtase/Succ_DH_flav-like_C"/>
</dbReference>
<dbReference type="PROSITE" id="PS00504">
    <property type="entry name" value="FRD_SDH_FAD_BINDING"/>
    <property type="match status" value="1"/>
</dbReference>
<feature type="binding site" evidence="13">
    <location>
        <begin position="382"/>
        <end position="383"/>
    </location>
    <ligand>
        <name>FAD</name>
        <dbReference type="ChEBI" id="CHEBI:57692"/>
    </ligand>
</feature>
<feature type="active site" description="Proton acceptor" evidence="12">
    <location>
        <position position="278"/>
    </location>
</feature>
<evidence type="ECO:0000313" key="16">
    <source>
        <dbReference type="EMBL" id="ABK42956.1"/>
    </source>
</evidence>
<evidence type="ECO:0000259" key="15">
    <source>
        <dbReference type="Pfam" id="PF02910"/>
    </source>
</evidence>
<accession>A0L4R3</accession>
<dbReference type="Gene3D" id="3.90.700.10">
    <property type="entry name" value="Succinate dehydrogenase/fumarate reductase flavoprotein, catalytic domain"/>
    <property type="match status" value="1"/>
</dbReference>
<keyword evidence="7 13" id="KW-0274">FAD</keyword>
<dbReference type="InterPro" id="IPR030664">
    <property type="entry name" value="SdhA/FrdA/AprA"/>
</dbReference>
<evidence type="ECO:0000256" key="9">
    <source>
        <dbReference type="ARBA" id="ARBA00023002"/>
    </source>
</evidence>
<feature type="binding site" evidence="13">
    <location>
        <position position="366"/>
    </location>
    <ligand>
        <name>FAD</name>
        <dbReference type="ChEBI" id="CHEBI:57692"/>
    </ligand>
</feature>
<sequence>MRTGGVMYKHDLIIVGAGLAGMRAAVEAVKAGVDVAVISKVHPLRSHSCAAQGGINAAINPKDSWESHAYDTVKGSDFIGDEDAIELMCQEAPNSVLEMDRMGTPFSRLEDGLIAQRPFGAASFDRTCYAADRTGQVLLHTLWEQLVKAGVRVYEECQILKISNVDGRIAGVVAYDIKKGEVFGVQAKVTLLCTGGYGRVFLTSTNATASTGDGMALAYRAGASLCDMEFVQFHPTGLRYSGILVTEGARGEGGYLINKDGDRFMTKYAPNKLELASRDVVSRAEQTEILEGRGVDGAIFLDLRHLGAQKINERLPQVRQLARDLEGVDPVYTPIPVRPTAHYSMGGIRTNKYGETILPGLWAAGESACVSVHGANRLGGNSLLDTIVFGYIAGRELGAKLGSMEMPTLPASEVQAVKDNIAQLVDRPNKGVRPASIRERLGESMNAYVSVFRHPDNIQKAADLIPTLRQDLTTMHLDDKSKVFNVDLLRAMEMQNLVDLAETIIAGAINRTESRGAHSRVDFPERDDENWRKHTITKWDNDAQTTAFSYEAVRTVGKDAYKLAVRSY</sequence>
<feature type="binding site" evidence="13">
    <location>
        <position position="246"/>
    </location>
    <ligand>
        <name>substrate</name>
    </ligand>
</feature>
<evidence type="ECO:0000256" key="3">
    <source>
        <dbReference type="ARBA" id="ARBA00008040"/>
    </source>
</evidence>
<evidence type="ECO:0000313" key="17">
    <source>
        <dbReference type="Proteomes" id="UP000002586"/>
    </source>
</evidence>
<feature type="binding site" evidence="13">
    <location>
        <position position="213"/>
    </location>
    <ligand>
        <name>FAD</name>
        <dbReference type="ChEBI" id="CHEBI:57692"/>
    </ligand>
</feature>
<organism evidence="16 17">
    <name type="scientific">Magnetococcus marinus (strain ATCC BAA-1437 / JCM 17883 / MC-1)</name>
    <dbReference type="NCBI Taxonomy" id="156889"/>
    <lineage>
        <taxon>Bacteria</taxon>
        <taxon>Pseudomonadati</taxon>
        <taxon>Pseudomonadota</taxon>
        <taxon>Magnetococcia</taxon>
        <taxon>Magnetococcales</taxon>
        <taxon>Magnetococcaceae</taxon>
        <taxon>Magnetococcus</taxon>
    </lineage>
</organism>
<name>A0L4R3_MAGMM</name>
<keyword evidence="10" id="KW-0472">Membrane</keyword>
<evidence type="ECO:0000256" key="6">
    <source>
        <dbReference type="ARBA" id="ARBA00022630"/>
    </source>
</evidence>
<dbReference type="eggNOG" id="COG1053">
    <property type="taxonomic scope" value="Bacteria"/>
</dbReference>
<dbReference type="HOGENOM" id="CLU_014312_6_2_5"/>
<dbReference type="PANTHER" id="PTHR11632:SF51">
    <property type="entry name" value="SUCCINATE DEHYDROGENASE [UBIQUINONE] FLAVOPROTEIN SUBUNIT, MITOCHONDRIAL"/>
    <property type="match status" value="1"/>
</dbReference>
<reference evidence="16 17" key="2">
    <citation type="journal article" date="2012" name="Int. J. Syst. Evol. Microbiol.">
        <title>Magnetococcus marinus gen. nov., sp. nov., a marine, magnetotactic bacterium that represents a novel lineage (Magnetococcaceae fam. nov.; Magnetococcales ord. nov.) at the base of the Alphaproteobacteria.</title>
        <authorList>
            <person name="Bazylinski D.A."/>
            <person name="Williams T.J."/>
            <person name="Lefevre C.T."/>
            <person name="Berg R.J."/>
            <person name="Zhang C.L."/>
            <person name="Bowser S.S."/>
            <person name="Dean A.J."/>
            <person name="Beveridge T.J."/>
        </authorList>
    </citation>
    <scope>NUCLEOTIDE SEQUENCE [LARGE SCALE GENOMIC DNA]</scope>
    <source>
        <strain evidence="17">ATCC BAA-1437 / JCM 17883 / MC-1</strain>
    </source>
</reference>
<evidence type="ECO:0000256" key="8">
    <source>
        <dbReference type="ARBA" id="ARBA00022982"/>
    </source>
</evidence>
<evidence type="ECO:0000259" key="14">
    <source>
        <dbReference type="Pfam" id="PF00890"/>
    </source>
</evidence>
<feature type="domain" description="Fumarate reductase/succinate dehydrogenase flavoprotein-like C-terminal" evidence="15">
    <location>
        <begin position="438"/>
        <end position="568"/>
    </location>
</feature>
<dbReference type="InterPro" id="IPR014006">
    <property type="entry name" value="Succ_Dhase_FrdA_Gneg"/>
</dbReference>
<comment type="catalytic activity">
    <reaction evidence="11">
        <text>a quinone + succinate = fumarate + a quinol</text>
        <dbReference type="Rhea" id="RHEA:40523"/>
        <dbReference type="ChEBI" id="CHEBI:24646"/>
        <dbReference type="ChEBI" id="CHEBI:29806"/>
        <dbReference type="ChEBI" id="CHEBI:30031"/>
        <dbReference type="ChEBI" id="CHEBI:132124"/>
        <dbReference type="EC" id="1.3.5.1"/>
    </reaction>
</comment>
<proteinExistence type="inferred from homology"/>
<evidence type="ECO:0000256" key="5">
    <source>
        <dbReference type="ARBA" id="ARBA00022448"/>
    </source>
</evidence>
<dbReference type="GO" id="GO:0008177">
    <property type="term" value="F:succinate dehydrogenase (quinone) activity"/>
    <property type="evidence" value="ECO:0007669"/>
    <property type="project" value="UniProtKB-EC"/>
</dbReference>
<dbReference type="Pfam" id="PF02910">
    <property type="entry name" value="Succ_DH_flav_C"/>
    <property type="match status" value="1"/>
</dbReference>
<comment type="cofactor">
    <cofactor evidence="1 13">
        <name>FAD</name>
        <dbReference type="ChEBI" id="CHEBI:57692"/>
    </cofactor>
</comment>
<dbReference type="GO" id="GO:0005886">
    <property type="term" value="C:plasma membrane"/>
    <property type="evidence" value="ECO:0007669"/>
    <property type="project" value="UniProtKB-SubCell"/>
</dbReference>
<dbReference type="NCBIfam" id="TIGR01812">
    <property type="entry name" value="sdhA_frdA_Gneg"/>
    <property type="match status" value="1"/>
</dbReference>
<feature type="domain" description="FAD-dependent oxidoreductase 2 FAD-binding" evidence="14">
    <location>
        <begin position="11"/>
        <end position="383"/>
    </location>
</feature>
<evidence type="ECO:0000256" key="10">
    <source>
        <dbReference type="ARBA" id="ARBA00023136"/>
    </source>
</evidence>
<keyword evidence="8" id="KW-0249">Electron transport</keyword>
<feature type="binding site" evidence="13">
    <location>
        <position position="377"/>
    </location>
    <ligand>
        <name>substrate</name>
    </ligand>
</feature>
<protein>
    <recommendedName>
        <fullName evidence="4">succinate dehydrogenase</fullName>
        <ecNumber evidence="4">1.3.5.1</ecNumber>
    </recommendedName>
</protein>
<dbReference type="GO" id="GO:0009061">
    <property type="term" value="P:anaerobic respiration"/>
    <property type="evidence" value="ECO:0007669"/>
    <property type="project" value="TreeGrafter"/>
</dbReference>